<evidence type="ECO:0000256" key="4">
    <source>
        <dbReference type="ARBA" id="ARBA00022679"/>
    </source>
</evidence>
<dbReference type="PANTHER" id="PTHR38686:SF1">
    <property type="entry name" value="APOLIPOPROTEIN N-ACYLTRANSFERASE"/>
    <property type="match status" value="1"/>
</dbReference>
<keyword evidence="4 9" id="KW-0808">Transferase</keyword>
<comment type="similarity">
    <text evidence="2 9">Belongs to the CN hydrolase family. Apolipoprotein N-acyltransferase subfamily.</text>
</comment>
<dbReference type="SUPFAM" id="SSF56317">
    <property type="entry name" value="Carbon-nitrogen hydrolase"/>
    <property type="match status" value="1"/>
</dbReference>
<dbReference type="GO" id="GO:0042158">
    <property type="term" value="P:lipoprotein biosynthetic process"/>
    <property type="evidence" value="ECO:0007669"/>
    <property type="project" value="UniProtKB-UniRule"/>
</dbReference>
<dbReference type="EC" id="2.3.1.269" evidence="9"/>
<dbReference type="Pfam" id="PF20154">
    <property type="entry name" value="LNT_N"/>
    <property type="match status" value="1"/>
</dbReference>
<dbReference type="InterPro" id="IPR036526">
    <property type="entry name" value="C-N_Hydrolase_sf"/>
</dbReference>
<dbReference type="GO" id="GO:0005886">
    <property type="term" value="C:plasma membrane"/>
    <property type="evidence" value="ECO:0007669"/>
    <property type="project" value="UniProtKB-SubCell"/>
</dbReference>
<dbReference type="GO" id="GO:0016410">
    <property type="term" value="F:N-acyltransferase activity"/>
    <property type="evidence" value="ECO:0007669"/>
    <property type="project" value="UniProtKB-UniRule"/>
</dbReference>
<reference evidence="11" key="2">
    <citation type="submission" date="2024-06" db="EMBL/GenBank/DDBJ databases">
        <authorList>
            <person name="Plum-Jensen L.E."/>
            <person name="Schramm A."/>
            <person name="Marshall I.P.G."/>
        </authorList>
    </citation>
    <scope>NUCLEOTIDE SEQUENCE</scope>
    <source>
        <strain evidence="11">Rat1</strain>
    </source>
</reference>
<accession>A0AAU8LVH1</accession>
<evidence type="ECO:0000256" key="1">
    <source>
        <dbReference type="ARBA" id="ARBA00004651"/>
    </source>
</evidence>
<evidence type="ECO:0000256" key="3">
    <source>
        <dbReference type="ARBA" id="ARBA00022475"/>
    </source>
</evidence>
<protein>
    <recommendedName>
        <fullName evidence="9">Apolipoprotein N-acyltransferase</fullName>
        <shortName evidence="9">ALP N-acyltransferase</shortName>
        <ecNumber evidence="9">2.3.1.269</ecNumber>
    </recommendedName>
</protein>
<evidence type="ECO:0000256" key="5">
    <source>
        <dbReference type="ARBA" id="ARBA00022692"/>
    </source>
</evidence>
<feature type="transmembrane region" description="Helical" evidence="9">
    <location>
        <begin position="129"/>
        <end position="158"/>
    </location>
</feature>
<proteinExistence type="inferred from homology"/>
<dbReference type="PROSITE" id="PS50263">
    <property type="entry name" value="CN_HYDROLASE"/>
    <property type="match status" value="1"/>
</dbReference>
<dbReference type="KEGG" id="eaj:Q3M24_21710"/>
<sequence length="546" mass="61030">MKTSIAHSEPLRGAAPYIRGMFTAILLALAMPGITGWWPLLFIALLPLFSALGRLSTKQALYMGLFSGILYYINLSYWIVPVLQRFGGLHVATASLALLLLATYMAIYLTLFCLLLNKLLARARSRGNAATLLLLTAPILWTGLDFLRGTLFTGLPWMDLGYALYQQPLLIQAADLGGHHLITFSVVMVNTLLFWLLDRMLAARSSALPVSGYHFGHPITVFLLLSCLGGYSVLRYQQIASDTATADTVMVSAVQGNIEQHLKWSPTQKEKTVDRYLSLSLQALGQEEKPELLVWPETALPFYPTREPLMNKIRAFQRKNEVRILTGSPFFIVNPKDQTRVFYFNSALLLNQSGRLTARYNKQHLVPFGEYVPLRTYLWFLKPIVELIGDFTPGNSFAPLKAEKIQAGILICFESIFPDIARKESLEGANLLVSMTNDAWYGKSSAPYHSWAMTVFRAVENRRGLVRAANTGISGFVSPIGEIAKESSLFTAQTISLKTPLLTGHTIFMLGGYRFGLVCCILIPILLYLSTRRQQNDHMAEHMHNK</sequence>
<keyword evidence="7 9" id="KW-0472">Membrane</keyword>
<evidence type="ECO:0000256" key="2">
    <source>
        <dbReference type="ARBA" id="ARBA00010065"/>
    </source>
</evidence>
<evidence type="ECO:0000313" key="11">
    <source>
        <dbReference type="EMBL" id="XCN72868.1"/>
    </source>
</evidence>
<evidence type="ECO:0000256" key="7">
    <source>
        <dbReference type="ARBA" id="ARBA00023136"/>
    </source>
</evidence>
<feature type="transmembrane region" description="Helical" evidence="9">
    <location>
        <begin position="20"/>
        <end position="48"/>
    </location>
</feature>
<dbReference type="InterPro" id="IPR045378">
    <property type="entry name" value="LNT_N"/>
</dbReference>
<evidence type="ECO:0000256" key="9">
    <source>
        <dbReference type="HAMAP-Rule" id="MF_01148"/>
    </source>
</evidence>
<organism evidence="11">
    <name type="scientific">Candidatus Electrothrix aestuarii</name>
    <dbReference type="NCBI Taxonomy" id="3062594"/>
    <lineage>
        <taxon>Bacteria</taxon>
        <taxon>Pseudomonadati</taxon>
        <taxon>Thermodesulfobacteriota</taxon>
        <taxon>Desulfobulbia</taxon>
        <taxon>Desulfobulbales</taxon>
        <taxon>Desulfobulbaceae</taxon>
        <taxon>Candidatus Electrothrix</taxon>
    </lineage>
</organism>
<dbReference type="InterPro" id="IPR003010">
    <property type="entry name" value="C-N_Hydrolase"/>
</dbReference>
<dbReference type="HAMAP" id="MF_01148">
    <property type="entry name" value="Lnt"/>
    <property type="match status" value="1"/>
</dbReference>
<dbReference type="Pfam" id="PF00795">
    <property type="entry name" value="CN_hydrolase"/>
    <property type="match status" value="1"/>
</dbReference>
<feature type="transmembrane region" description="Helical" evidence="9">
    <location>
        <begin position="92"/>
        <end position="117"/>
    </location>
</feature>
<keyword evidence="8 9" id="KW-0012">Acyltransferase</keyword>
<keyword evidence="6 9" id="KW-1133">Transmembrane helix</keyword>
<dbReference type="AlphaFoldDB" id="A0AAU8LVH1"/>
<feature type="transmembrane region" description="Helical" evidence="9">
    <location>
        <begin position="60"/>
        <end position="80"/>
    </location>
</feature>
<dbReference type="InterPro" id="IPR004563">
    <property type="entry name" value="Apolipo_AcylTrfase"/>
</dbReference>
<evidence type="ECO:0000256" key="6">
    <source>
        <dbReference type="ARBA" id="ARBA00022989"/>
    </source>
</evidence>
<comment type="pathway">
    <text evidence="9">Protein modification; lipoprotein biosynthesis (N-acyl transfer).</text>
</comment>
<dbReference type="EMBL" id="CP159373">
    <property type="protein sequence ID" value="XCN72868.1"/>
    <property type="molecule type" value="Genomic_DNA"/>
</dbReference>
<evidence type="ECO:0000256" key="8">
    <source>
        <dbReference type="ARBA" id="ARBA00023315"/>
    </source>
</evidence>
<comment type="function">
    <text evidence="9">Catalyzes the phospholipid dependent N-acylation of the N-terminal cysteine of apolipoprotein, the last step in lipoprotein maturation.</text>
</comment>
<feature type="transmembrane region" description="Helical" evidence="9">
    <location>
        <begin position="507"/>
        <end position="529"/>
    </location>
</feature>
<comment type="subcellular location">
    <subcellularLocation>
        <location evidence="1 9">Cell membrane</location>
        <topology evidence="1 9">Multi-pass membrane protein</topology>
    </subcellularLocation>
</comment>
<keyword evidence="3 9" id="KW-1003">Cell membrane</keyword>
<reference evidence="11" key="1">
    <citation type="journal article" date="2024" name="Syst. Appl. Microbiol.">
        <title>First single-strain enrichments of Electrothrix cable bacteria, description of E. aestuarii sp. nov. and E. rattekaaiensis sp. nov., and proposal of a cable bacteria taxonomy following the rules of the SeqCode.</title>
        <authorList>
            <person name="Plum-Jensen L.E."/>
            <person name="Schramm A."/>
            <person name="Marshall I.P.G."/>
        </authorList>
    </citation>
    <scope>NUCLEOTIDE SEQUENCE</scope>
    <source>
        <strain evidence="11">Rat1</strain>
    </source>
</reference>
<dbReference type="Gene3D" id="3.60.110.10">
    <property type="entry name" value="Carbon-nitrogen hydrolase"/>
    <property type="match status" value="1"/>
</dbReference>
<feature type="transmembrane region" description="Helical" evidence="9">
    <location>
        <begin position="178"/>
        <end position="197"/>
    </location>
</feature>
<dbReference type="CDD" id="cd07571">
    <property type="entry name" value="ALP_N-acyl_transferase"/>
    <property type="match status" value="1"/>
</dbReference>
<keyword evidence="5 9" id="KW-0812">Transmembrane</keyword>
<dbReference type="PANTHER" id="PTHR38686">
    <property type="entry name" value="APOLIPOPROTEIN N-ACYLTRANSFERASE"/>
    <property type="match status" value="1"/>
</dbReference>
<evidence type="ECO:0000259" key="10">
    <source>
        <dbReference type="PROSITE" id="PS50263"/>
    </source>
</evidence>
<gene>
    <name evidence="9 11" type="primary">lnt</name>
    <name evidence="11" type="ORF">Q3M24_21710</name>
</gene>
<feature type="domain" description="CN hydrolase" evidence="10">
    <location>
        <begin position="254"/>
        <end position="501"/>
    </location>
</feature>
<name>A0AAU8LVH1_9BACT</name>
<comment type="catalytic activity">
    <reaction evidence="9">
        <text>N-terminal S-1,2-diacyl-sn-glyceryl-L-cysteinyl-[lipoprotein] + a glycerophospholipid = N-acyl-S-1,2-diacyl-sn-glyceryl-L-cysteinyl-[lipoprotein] + a 2-acyl-sn-glycero-3-phospholipid + H(+)</text>
        <dbReference type="Rhea" id="RHEA:48228"/>
        <dbReference type="Rhea" id="RHEA-COMP:14681"/>
        <dbReference type="Rhea" id="RHEA-COMP:14684"/>
        <dbReference type="ChEBI" id="CHEBI:15378"/>
        <dbReference type="ChEBI" id="CHEBI:136912"/>
        <dbReference type="ChEBI" id="CHEBI:140656"/>
        <dbReference type="ChEBI" id="CHEBI:140657"/>
        <dbReference type="ChEBI" id="CHEBI:140660"/>
        <dbReference type="EC" id="2.3.1.269"/>
    </reaction>
</comment>
<dbReference type="NCBIfam" id="TIGR00546">
    <property type="entry name" value="lnt"/>
    <property type="match status" value="1"/>
</dbReference>
<feature type="transmembrane region" description="Helical" evidence="9">
    <location>
        <begin position="218"/>
        <end position="234"/>
    </location>
</feature>